<dbReference type="AlphaFoldDB" id="A0A072P526"/>
<dbReference type="GeneID" id="25283530"/>
<dbReference type="Proteomes" id="UP000027920">
    <property type="component" value="Unassembled WGS sequence"/>
</dbReference>
<reference evidence="1 2" key="1">
    <citation type="submission" date="2013-03" db="EMBL/GenBank/DDBJ databases">
        <title>The Genome Sequence of Exophiala aquamarina CBS 119918.</title>
        <authorList>
            <consortium name="The Broad Institute Genomics Platform"/>
            <person name="Cuomo C."/>
            <person name="de Hoog S."/>
            <person name="Gorbushina A."/>
            <person name="Walker B."/>
            <person name="Young S.K."/>
            <person name="Zeng Q."/>
            <person name="Gargeya S."/>
            <person name="Fitzgerald M."/>
            <person name="Haas B."/>
            <person name="Abouelleil A."/>
            <person name="Allen A.W."/>
            <person name="Alvarado L."/>
            <person name="Arachchi H.M."/>
            <person name="Berlin A.M."/>
            <person name="Chapman S.B."/>
            <person name="Gainer-Dewar J."/>
            <person name="Goldberg J."/>
            <person name="Griggs A."/>
            <person name="Gujja S."/>
            <person name="Hansen M."/>
            <person name="Howarth C."/>
            <person name="Imamovic A."/>
            <person name="Ireland A."/>
            <person name="Larimer J."/>
            <person name="McCowan C."/>
            <person name="Murphy C."/>
            <person name="Pearson M."/>
            <person name="Poon T.W."/>
            <person name="Priest M."/>
            <person name="Roberts A."/>
            <person name="Saif S."/>
            <person name="Shea T."/>
            <person name="Sisk P."/>
            <person name="Sykes S."/>
            <person name="Wortman J."/>
            <person name="Nusbaum C."/>
            <person name="Birren B."/>
        </authorList>
    </citation>
    <scope>NUCLEOTIDE SEQUENCE [LARGE SCALE GENOMIC DNA]</scope>
    <source>
        <strain evidence="1 2">CBS 119918</strain>
    </source>
</reference>
<accession>A0A072P526</accession>
<gene>
    <name evidence="1" type="ORF">A1O9_08618</name>
</gene>
<dbReference type="EMBL" id="AMGV01000008">
    <property type="protein sequence ID" value="KEF54966.1"/>
    <property type="molecule type" value="Genomic_DNA"/>
</dbReference>
<dbReference type="RefSeq" id="XP_013257556.1">
    <property type="nucleotide sequence ID" value="XM_013402102.1"/>
</dbReference>
<sequence length="157" mass="16989">MPNTSSQGEIYPNTPVRCTWFALPSHNLPACESRLAKRWAKSSAIKSNQSVASASTLGFRSGGQDSTLYSYGGTLDDSNLTDRVNDSAGIDSAVESHTRAFLELQLMHAYDTITRPSIYMENDDTAADVCISAVPRLAFSNDALLKSVFSFTALQLA</sequence>
<protein>
    <submittedName>
        <fullName evidence="1">Uncharacterized protein</fullName>
    </submittedName>
</protein>
<evidence type="ECO:0000313" key="1">
    <source>
        <dbReference type="EMBL" id="KEF54966.1"/>
    </source>
</evidence>
<name>A0A072P526_9EURO</name>
<proteinExistence type="predicted"/>
<organism evidence="1 2">
    <name type="scientific">Exophiala aquamarina CBS 119918</name>
    <dbReference type="NCBI Taxonomy" id="1182545"/>
    <lineage>
        <taxon>Eukaryota</taxon>
        <taxon>Fungi</taxon>
        <taxon>Dikarya</taxon>
        <taxon>Ascomycota</taxon>
        <taxon>Pezizomycotina</taxon>
        <taxon>Eurotiomycetes</taxon>
        <taxon>Chaetothyriomycetidae</taxon>
        <taxon>Chaetothyriales</taxon>
        <taxon>Herpotrichiellaceae</taxon>
        <taxon>Exophiala</taxon>
    </lineage>
</organism>
<dbReference type="HOGENOM" id="CLU_1677886_0_0_1"/>
<evidence type="ECO:0000313" key="2">
    <source>
        <dbReference type="Proteomes" id="UP000027920"/>
    </source>
</evidence>
<comment type="caution">
    <text evidence="1">The sequence shown here is derived from an EMBL/GenBank/DDBJ whole genome shotgun (WGS) entry which is preliminary data.</text>
</comment>
<dbReference type="VEuPathDB" id="FungiDB:A1O9_08618"/>
<keyword evidence="2" id="KW-1185">Reference proteome</keyword>